<comment type="caution">
    <text evidence="2">The sequence shown here is derived from an EMBL/GenBank/DDBJ whole genome shotgun (WGS) entry which is preliminary data.</text>
</comment>
<dbReference type="InterPro" id="IPR013517">
    <property type="entry name" value="FG-GAP"/>
</dbReference>
<evidence type="ECO:0000313" key="3">
    <source>
        <dbReference type="Proteomes" id="UP001500893"/>
    </source>
</evidence>
<name>A0ABP6N4M6_9ACTN</name>
<dbReference type="Proteomes" id="UP001500893">
    <property type="component" value="Unassembled WGS sequence"/>
</dbReference>
<gene>
    <name evidence="2" type="ORF">GCM10010521_22660</name>
</gene>
<dbReference type="RefSeq" id="WP_345049631.1">
    <property type="nucleotide sequence ID" value="NZ_BAAAVM010000026.1"/>
</dbReference>
<keyword evidence="3" id="KW-1185">Reference proteome</keyword>
<dbReference type="Gene3D" id="2.115.10.10">
    <property type="entry name" value="Tachylectin 2"/>
    <property type="match status" value="1"/>
</dbReference>
<keyword evidence="1" id="KW-0732">Signal</keyword>
<evidence type="ECO:0000313" key="2">
    <source>
        <dbReference type="EMBL" id="GAA3136007.1"/>
    </source>
</evidence>
<sequence>MYWTCDGRAGVFDRTTAKSVPVPADEAELGDGYVVTHDKQAGKLFLTTVADGTPVSKVVGDLPDTGASQRDVRWTVDESGGNAAYVDDHERVHLVPSGVAQQPLRLLAPAENAASVTAREPDTSSDTLTTLLLSKPATDWRLTVRSKANGSIVDMTSGHAARGELSVGWSRMSRDRQGLRTRLQNGAYDWTVAANPADGTGKPLEVRGTVQLHDGRPVRHDHVGEDGLPDGIGDLLTLSSSGDFTFRQGTGKGTFSGKWPAGGWSSKAMAVPFGDLNNDRCNDVLVRMADGSLRGYKVPCGQTLGTSTPYKKLGTGWSAYNVLTSPGDLTGDDRPDLLARKASTGDVYLFAAKSDGTLAAAKKIRSAWTGYKKIVGTGDLEGDQIGDVLAQDKAGALFRYSGRGNGLLKERVKLFSNWGGSYNAVVGAGDVTGDGKSDLIARDTSGNLYLHAGSGTGSFRARTKIGTGWQGYKGIF</sequence>
<reference evidence="3" key="1">
    <citation type="journal article" date="2019" name="Int. J. Syst. Evol. Microbiol.">
        <title>The Global Catalogue of Microorganisms (GCM) 10K type strain sequencing project: providing services to taxonomists for standard genome sequencing and annotation.</title>
        <authorList>
            <consortium name="The Broad Institute Genomics Platform"/>
            <consortium name="The Broad Institute Genome Sequencing Center for Infectious Disease"/>
            <person name="Wu L."/>
            <person name="Ma J."/>
        </authorList>
    </citation>
    <scope>NUCLEOTIDE SEQUENCE [LARGE SCALE GENOMIC DNA]</scope>
    <source>
        <strain evidence="3">JCM 11574</strain>
    </source>
</reference>
<dbReference type="Pfam" id="PF13517">
    <property type="entry name" value="FG-GAP_3"/>
    <property type="match status" value="1"/>
</dbReference>
<organism evidence="2 3">
    <name type="scientific">Streptomyces rameus</name>
    <dbReference type="NCBI Taxonomy" id="68261"/>
    <lineage>
        <taxon>Bacteria</taxon>
        <taxon>Bacillati</taxon>
        <taxon>Actinomycetota</taxon>
        <taxon>Actinomycetes</taxon>
        <taxon>Kitasatosporales</taxon>
        <taxon>Streptomycetaceae</taxon>
        <taxon>Streptomyces</taxon>
    </lineage>
</organism>
<dbReference type="EMBL" id="BAAAVM010000026">
    <property type="protein sequence ID" value="GAA3136007.1"/>
    <property type="molecule type" value="Genomic_DNA"/>
</dbReference>
<evidence type="ECO:0000256" key="1">
    <source>
        <dbReference type="ARBA" id="ARBA00022729"/>
    </source>
</evidence>
<protein>
    <recommendedName>
        <fullName evidence="4">VCBS repeat-containing protein</fullName>
    </recommendedName>
</protein>
<dbReference type="PANTHER" id="PTHR44103">
    <property type="entry name" value="PROPROTEIN CONVERTASE P"/>
    <property type="match status" value="1"/>
</dbReference>
<dbReference type="PANTHER" id="PTHR44103:SF1">
    <property type="entry name" value="PROPROTEIN CONVERTASE P"/>
    <property type="match status" value="1"/>
</dbReference>
<evidence type="ECO:0008006" key="4">
    <source>
        <dbReference type="Google" id="ProtNLM"/>
    </source>
</evidence>
<dbReference type="InterPro" id="IPR028994">
    <property type="entry name" value="Integrin_alpha_N"/>
</dbReference>
<accession>A0ABP6N4M6</accession>
<proteinExistence type="predicted"/>
<dbReference type="SUPFAM" id="SSF69318">
    <property type="entry name" value="Integrin alpha N-terminal domain"/>
    <property type="match status" value="1"/>
</dbReference>